<comment type="similarity">
    <text evidence="7">Belongs to the POU transcription factor family.</text>
</comment>
<feature type="compositionally biased region" description="Polar residues" evidence="8">
    <location>
        <begin position="568"/>
        <end position="581"/>
    </location>
</feature>
<reference evidence="12" key="1">
    <citation type="submission" date="2017-10" db="EMBL/GenBank/DDBJ databases">
        <title>Rapid genome shrinkage in a self-fertile nematode reveals novel sperm competition proteins.</title>
        <authorList>
            <person name="Yin D."/>
            <person name="Schwarz E.M."/>
            <person name="Thomas C.G."/>
            <person name="Felde R.L."/>
            <person name="Korf I.F."/>
            <person name="Cutter A.D."/>
            <person name="Schartner C.M."/>
            <person name="Ralston E.J."/>
            <person name="Meyer B.J."/>
            <person name="Haag E.S."/>
        </authorList>
    </citation>
    <scope>NUCLEOTIDE SEQUENCE [LARGE SCALE GENOMIC DNA]</scope>
    <source>
        <strain evidence="12">JU1422</strain>
    </source>
</reference>
<dbReference type="PANTHER" id="PTHR11636">
    <property type="entry name" value="POU DOMAIN"/>
    <property type="match status" value="1"/>
</dbReference>
<dbReference type="InterPro" id="IPR000327">
    <property type="entry name" value="POU_dom"/>
</dbReference>
<dbReference type="STRING" id="1611254.A0A2G5SSD4"/>
<evidence type="ECO:0000259" key="10">
    <source>
        <dbReference type="PROSITE" id="PS51179"/>
    </source>
</evidence>
<comment type="caution">
    <text evidence="11">The sequence shown here is derived from an EMBL/GenBank/DDBJ whole genome shotgun (WGS) entry which is preliminary data.</text>
</comment>
<dbReference type="AlphaFoldDB" id="A0A2G5SSD4"/>
<dbReference type="CDD" id="cd00086">
    <property type="entry name" value="homeodomain"/>
    <property type="match status" value="1"/>
</dbReference>
<feature type="region of interest" description="Disordered" evidence="8">
    <location>
        <begin position="60"/>
        <end position="104"/>
    </location>
</feature>
<protein>
    <recommendedName>
        <fullName evidence="7">POU domain protein</fullName>
    </recommendedName>
</protein>
<dbReference type="Pfam" id="PF00157">
    <property type="entry name" value="Pou"/>
    <property type="match status" value="1"/>
</dbReference>
<evidence type="ECO:0000256" key="5">
    <source>
        <dbReference type="PROSITE-ProRule" id="PRU00108"/>
    </source>
</evidence>
<keyword evidence="12" id="KW-1185">Reference proteome</keyword>
<comment type="subcellular location">
    <subcellularLocation>
        <location evidence="1 5 6">Nucleus</location>
    </subcellularLocation>
</comment>
<dbReference type="SMART" id="SM00352">
    <property type="entry name" value="POU"/>
    <property type="match status" value="1"/>
</dbReference>
<evidence type="ECO:0000256" key="2">
    <source>
        <dbReference type="ARBA" id="ARBA00023125"/>
    </source>
</evidence>
<dbReference type="SUPFAM" id="SSF47413">
    <property type="entry name" value="lambda repressor-like DNA-binding domains"/>
    <property type="match status" value="1"/>
</dbReference>
<dbReference type="OrthoDB" id="6358449at2759"/>
<dbReference type="Gene3D" id="1.10.260.40">
    <property type="entry name" value="lambda repressor-like DNA-binding domains"/>
    <property type="match status" value="1"/>
</dbReference>
<keyword evidence="3 5" id="KW-0371">Homeobox</keyword>
<keyword evidence="7" id="KW-0804">Transcription</keyword>
<dbReference type="Gene3D" id="1.10.10.60">
    <property type="entry name" value="Homeodomain-like"/>
    <property type="match status" value="1"/>
</dbReference>
<dbReference type="InterPro" id="IPR013847">
    <property type="entry name" value="POU"/>
</dbReference>
<feature type="domain" description="POU-specific" evidence="10">
    <location>
        <begin position="342"/>
        <end position="416"/>
    </location>
</feature>
<feature type="DNA-binding region" description="Homeobox" evidence="5">
    <location>
        <begin position="472"/>
        <end position="531"/>
    </location>
</feature>
<dbReference type="PROSITE" id="PS50071">
    <property type="entry name" value="HOMEOBOX_2"/>
    <property type="match status" value="1"/>
</dbReference>
<dbReference type="InterPro" id="IPR010982">
    <property type="entry name" value="Lambda_DNA-bd_dom_sf"/>
</dbReference>
<feature type="compositionally biased region" description="Low complexity" evidence="8">
    <location>
        <begin position="67"/>
        <end position="76"/>
    </location>
</feature>
<evidence type="ECO:0000313" key="12">
    <source>
        <dbReference type="Proteomes" id="UP000230233"/>
    </source>
</evidence>
<evidence type="ECO:0000256" key="7">
    <source>
        <dbReference type="RuleBase" id="RU361194"/>
    </source>
</evidence>
<dbReference type="InterPro" id="IPR050255">
    <property type="entry name" value="POU_domain_TF"/>
</dbReference>
<dbReference type="InterPro" id="IPR009057">
    <property type="entry name" value="Homeodomain-like_sf"/>
</dbReference>
<dbReference type="PROSITE" id="PS00465">
    <property type="entry name" value="POU_2"/>
    <property type="match status" value="1"/>
</dbReference>
<dbReference type="InterPro" id="IPR001356">
    <property type="entry name" value="HD"/>
</dbReference>
<proteinExistence type="inferred from homology"/>
<evidence type="ECO:0000256" key="3">
    <source>
        <dbReference type="ARBA" id="ARBA00023155"/>
    </source>
</evidence>
<organism evidence="11 12">
    <name type="scientific">Caenorhabditis nigoni</name>
    <dbReference type="NCBI Taxonomy" id="1611254"/>
    <lineage>
        <taxon>Eukaryota</taxon>
        <taxon>Metazoa</taxon>
        <taxon>Ecdysozoa</taxon>
        <taxon>Nematoda</taxon>
        <taxon>Chromadorea</taxon>
        <taxon>Rhabditida</taxon>
        <taxon>Rhabditina</taxon>
        <taxon>Rhabditomorpha</taxon>
        <taxon>Rhabditoidea</taxon>
        <taxon>Rhabditidae</taxon>
        <taxon>Peloderinae</taxon>
        <taxon>Caenorhabditis</taxon>
    </lineage>
</organism>
<evidence type="ECO:0000313" key="11">
    <source>
        <dbReference type="EMBL" id="PIC17888.1"/>
    </source>
</evidence>
<dbReference type="GO" id="GO:0005634">
    <property type="term" value="C:nucleus"/>
    <property type="evidence" value="ECO:0007669"/>
    <property type="project" value="UniProtKB-SubCell"/>
</dbReference>
<sequence>MEIQNKVSRCFKIPTHIINARNMNSMERTFQFLADAFDKLTDVAQESHVLSHFSESNGSCLVTERVSPSSPSLSGSSRRKSRPVKRIITEDDDEEEAEVIQAAPEPPPPVVVVEEEIVQPREEIKCPAMHQDAAEPLLASITQFVNNEINEHNLHEDEGNTSGEVFTNGNNVDDMDQVPLGTNDFLKKVAELLQANESGTINANFLQAQINSLKDTGESPPGTTNGNGLLTPITTPLSPLFTSPEQLNTPEKLLQAMMTPSLGFLGSNGLGATNTGLLSSPLIAPSPTLLHSLMSTPNTPTASVTPKKAENRPPVVAQTLKASKRRLFDDTSKIEAASMSGEDRIDMDELEAFAQTFKKQRIKFGFTQGDVGVALGKRYGTDFSQTTISRFEALNLSFKNMCKLRPLLKEWLVDVEVQIEGGATVTDLIDKKTLHNGNHHTPHHSDAHEIIHSSIASVNANTILSRDQHVKRRRKRTNLDMNQRNALDTFFTINPRPDHDKMTDIANTLELDRDVVRVWFCNRRQKMRRVDEPVEGELLTPSVSPVFPHISSMTAMEQIQEAARLASCQASNDDSDGTSGSPDAPSNDGCSDM</sequence>
<keyword evidence="4 5" id="KW-0539">Nucleus</keyword>
<evidence type="ECO:0000256" key="1">
    <source>
        <dbReference type="ARBA" id="ARBA00004123"/>
    </source>
</evidence>
<dbReference type="PANTHER" id="PTHR11636:SF137">
    <property type="entry name" value="HOMEOBOX PROTEIN CEH-18"/>
    <property type="match status" value="1"/>
</dbReference>
<dbReference type="GO" id="GO:0000981">
    <property type="term" value="F:DNA-binding transcription factor activity, RNA polymerase II-specific"/>
    <property type="evidence" value="ECO:0007669"/>
    <property type="project" value="InterPro"/>
</dbReference>
<evidence type="ECO:0000259" key="9">
    <source>
        <dbReference type="PROSITE" id="PS50071"/>
    </source>
</evidence>
<dbReference type="SMART" id="SM00389">
    <property type="entry name" value="HOX"/>
    <property type="match status" value="1"/>
</dbReference>
<dbReference type="Proteomes" id="UP000230233">
    <property type="component" value="Chromosome X"/>
</dbReference>
<dbReference type="PROSITE" id="PS00027">
    <property type="entry name" value="HOMEOBOX_1"/>
    <property type="match status" value="1"/>
</dbReference>
<dbReference type="GO" id="GO:0030154">
    <property type="term" value="P:cell differentiation"/>
    <property type="evidence" value="ECO:0007669"/>
    <property type="project" value="UniProtKB-ARBA"/>
</dbReference>
<dbReference type="PROSITE" id="PS00035">
    <property type="entry name" value="POU_1"/>
    <property type="match status" value="1"/>
</dbReference>
<feature type="region of interest" description="Disordered" evidence="8">
    <location>
        <begin position="561"/>
        <end position="593"/>
    </location>
</feature>
<dbReference type="SUPFAM" id="SSF46689">
    <property type="entry name" value="Homeodomain-like"/>
    <property type="match status" value="1"/>
</dbReference>
<dbReference type="PRINTS" id="PR00028">
    <property type="entry name" value="POUDOMAIN"/>
</dbReference>
<dbReference type="GO" id="GO:0000978">
    <property type="term" value="F:RNA polymerase II cis-regulatory region sequence-specific DNA binding"/>
    <property type="evidence" value="ECO:0007669"/>
    <property type="project" value="TreeGrafter"/>
</dbReference>
<accession>A0A2G5SSD4</accession>
<gene>
    <name evidence="11" type="primary">Cni-ceh-18</name>
    <name evidence="11" type="synonym">Cnig_chr_X.g23970</name>
    <name evidence="11" type="ORF">B9Z55_023970</name>
</gene>
<keyword evidence="2 5" id="KW-0238">DNA-binding</keyword>
<dbReference type="PROSITE" id="PS51179">
    <property type="entry name" value="POU_3"/>
    <property type="match status" value="1"/>
</dbReference>
<dbReference type="FunFam" id="1.10.260.40:FF:000001">
    <property type="entry name" value="POU domain protein"/>
    <property type="match status" value="1"/>
</dbReference>
<feature type="domain" description="Homeobox" evidence="9">
    <location>
        <begin position="470"/>
        <end position="530"/>
    </location>
</feature>
<dbReference type="InterPro" id="IPR017970">
    <property type="entry name" value="Homeobox_CS"/>
</dbReference>
<evidence type="ECO:0000256" key="8">
    <source>
        <dbReference type="SAM" id="MobiDB-lite"/>
    </source>
</evidence>
<dbReference type="EMBL" id="PDUG01000006">
    <property type="protein sequence ID" value="PIC17888.1"/>
    <property type="molecule type" value="Genomic_DNA"/>
</dbReference>
<evidence type="ECO:0000256" key="4">
    <source>
        <dbReference type="ARBA" id="ARBA00023242"/>
    </source>
</evidence>
<evidence type="ECO:0000256" key="6">
    <source>
        <dbReference type="RuleBase" id="RU000682"/>
    </source>
</evidence>
<name>A0A2G5SSD4_9PELO</name>
<dbReference type="Pfam" id="PF00046">
    <property type="entry name" value="Homeodomain"/>
    <property type="match status" value="1"/>
</dbReference>